<dbReference type="Proteomes" id="UP001156389">
    <property type="component" value="Unassembled WGS sequence"/>
</dbReference>
<feature type="transmembrane region" description="Helical" evidence="1">
    <location>
        <begin position="20"/>
        <end position="42"/>
    </location>
</feature>
<evidence type="ECO:0000313" key="3">
    <source>
        <dbReference type="EMBL" id="MCT2589916.1"/>
    </source>
</evidence>
<keyword evidence="1" id="KW-1133">Transmembrane helix</keyword>
<accession>A0ABT2JQ95</accession>
<sequence length="121" mass="12540">MRLPERCDDRGQVTAETAVVVPSLLLLLGMLLWGLMSASALIQCVDAARAGARAAARGESREAVVRAARSAAPGGAVVELSREGALIRVRVRAESAGPGPLTVPLRAVAVAMAEPTEEEAR</sequence>
<dbReference type="RefSeq" id="WP_260217037.1">
    <property type="nucleotide sequence ID" value="NZ_JAJAGO010000003.1"/>
</dbReference>
<evidence type="ECO:0000313" key="4">
    <source>
        <dbReference type="Proteomes" id="UP001156389"/>
    </source>
</evidence>
<dbReference type="InterPro" id="IPR012495">
    <property type="entry name" value="TadE-like_dom"/>
</dbReference>
<protein>
    <submittedName>
        <fullName evidence="3">Pilus assembly protein</fullName>
    </submittedName>
</protein>
<evidence type="ECO:0000259" key="2">
    <source>
        <dbReference type="Pfam" id="PF07811"/>
    </source>
</evidence>
<dbReference type="Pfam" id="PF07811">
    <property type="entry name" value="TadE"/>
    <property type="match status" value="1"/>
</dbReference>
<keyword evidence="1" id="KW-0812">Transmembrane</keyword>
<keyword evidence="1" id="KW-0472">Membrane</keyword>
<comment type="caution">
    <text evidence="3">The sequence shown here is derived from an EMBL/GenBank/DDBJ whole genome shotgun (WGS) entry which is preliminary data.</text>
</comment>
<proteinExistence type="predicted"/>
<dbReference type="InterPro" id="IPR049790">
    <property type="entry name" value="Rv3655c/TadE"/>
</dbReference>
<dbReference type="NCBIfam" id="NF041390">
    <property type="entry name" value="TadE_Rv3655c"/>
    <property type="match status" value="1"/>
</dbReference>
<evidence type="ECO:0000256" key="1">
    <source>
        <dbReference type="SAM" id="Phobius"/>
    </source>
</evidence>
<reference evidence="3 4" key="1">
    <citation type="submission" date="2021-10" db="EMBL/GenBank/DDBJ databases">
        <title>Streptomyces gossypii sp. nov., isolated from soil collected from cotton field.</title>
        <authorList>
            <person name="Ge X."/>
            <person name="Chen X."/>
            <person name="Liu W."/>
        </authorList>
    </citation>
    <scope>NUCLEOTIDE SEQUENCE [LARGE SCALE GENOMIC DNA]</scope>
    <source>
        <strain evidence="3 4">N2-109</strain>
    </source>
</reference>
<name>A0ABT2JQ95_9ACTN</name>
<gene>
    <name evidence="3" type="ORF">LHJ74_08310</name>
</gene>
<organism evidence="3 4">
    <name type="scientific">Streptomyces gossypii</name>
    <dbReference type="NCBI Taxonomy" id="2883101"/>
    <lineage>
        <taxon>Bacteria</taxon>
        <taxon>Bacillati</taxon>
        <taxon>Actinomycetota</taxon>
        <taxon>Actinomycetes</taxon>
        <taxon>Kitasatosporales</taxon>
        <taxon>Streptomycetaceae</taxon>
        <taxon>Streptomyces</taxon>
    </lineage>
</organism>
<keyword evidence="4" id="KW-1185">Reference proteome</keyword>
<dbReference type="EMBL" id="JAJAGO010000003">
    <property type="protein sequence ID" value="MCT2589916.1"/>
    <property type="molecule type" value="Genomic_DNA"/>
</dbReference>
<feature type="domain" description="TadE-like" evidence="2">
    <location>
        <begin position="11"/>
        <end position="53"/>
    </location>
</feature>